<feature type="region of interest" description="Disordered" evidence="1">
    <location>
        <begin position="1045"/>
        <end position="1074"/>
    </location>
</feature>
<dbReference type="VEuPathDB" id="TriTrypDB:LpyrH10_18_0800"/>
<comment type="caution">
    <text evidence="2">The sequence shown here is derived from an EMBL/GenBank/DDBJ whole genome shotgun (WGS) entry which is preliminary data.</text>
</comment>
<proteinExistence type="predicted"/>
<feature type="region of interest" description="Disordered" evidence="1">
    <location>
        <begin position="829"/>
        <end position="857"/>
    </location>
</feature>
<feature type="compositionally biased region" description="Polar residues" evidence="1">
    <location>
        <begin position="1224"/>
        <end position="1234"/>
    </location>
</feature>
<feature type="region of interest" description="Disordered" evidence="1">
    <location>
        <begin position="1491"/>
        <end position="1524"/>
    </location>
</feature>
<dbReference type="OMA" id="CYPLAGV"/>
<evidence type="ECO:0000313" key="2">
    <source>
        <dbReference type="EMBL" id="KPA76996.1"/>
    </source>
</evidence>
<feature type="region of interest" description="Disordered" evidence="1">
    <location>
        <begin position="1182"/>
        <end position="1295"/>
    </location>
</feature>
<dbReference type="EMBL" id="LGTL01000018">
    <property type="protein sequence ID" value="KPA76996.1"/>
    <property type="molecule type" value="Genomic_DNA"/>
</dbReference>
<dbReference type="OrthoDB" id="267394at2759"/>
<feature type="region of interest" description="Disordered" evidence="1">
    <location>
        <begin position="60"/>
        <end position="89"/>
    </location>
</feature>
<feature type="region of interest" description="Disordered" evidence="1">
    <location>
        <begin position="1732"/>
        <end position="1756"/>
    </location>
</feature>
<feature type="region of interest" description="Disordered" evidence="1">
    <location>
        <begin position="576"/>
        <end position="597"/>
    </location>
</feature>
<dbReference type="GeneID" id="26907639"/>
<keyword evidence="3" id="KW-1185">Reference proteome</keyword>
<dbReference type="Proteomes" id="UP000037923">
    <property type="component" value="Unassembled WGS sequence"/>
</dbReference>
<feature type="region of interest" description="Disordered" evidence="1">
    <location>
        <begin position="105"/>
        <end position="148"/>
    </location>
</feature>
<evidence type="ECO:0000313" key="3">
    <source>
        <dbReference type="Proteomes" id="UP000037923"/>
    </source>
</evidence>
<feature type="compositionally biased region" description="Low complexity" evidence="1">
    <location>
        <begin position="1506"/>
        <end position="1522"/>
    </location>
</feature>
<feature type="region of interest" description="Disordered" evidence="1">
    <location>
        <begin position="1591"/>
        <end position="1627"/>
    </location>
</feature>
<feature type="region of interest" description="Disordered" evidence="1">
    <location>
        <begin position="1665"/>
        <end position="1693"/>
    </location>
</feature>
<evidence type="ECO:0000256" key="1">
    <source>
        <dbReference type="SAM" id="MobiDB-lite"/>
    </source>
</evidence>
<feature type="region of interest" description="Disordered" evidence="1">
    <location>
        <begin position="358"/>
        <end position="418"/>
    </location>
</feature>
<feature type="compositionally biased region" description="Acidic residues" evidence="1">
    <location>
        <begin position="1732"/>
        <end position="1741"/>
    </location>
</feature>
<feature type="compositionally biased region" description="Basic and acidic residues" evidence="1">
    <location>
        <begin position="1255"/>
        <end position="1266"/>
    </location>
</feature>
<feature type="compositionally biased region" description="Basic and acidic residues" evidence="1">
    <location>
        <begin position="117"/>
        <end position="126"/>
    </location>
</feature>
<feature type="compositionally biased region" description="Basic and acidic residues" evidence="1">
    <location>
        <begin position="72"/>
        <end position="86"/>
    </location>
</feature>
<protein>
    <submittedName>
        <fullName evidence="2">Uncharacterized protein</fullName>
    </submittedName>
</protein>
<feature type="region of interest" description="Disordered" evidence="1">
    <location>
        <begin position="241"/>
        <end position="260"/>
    </location>
</feature>
<gene>
    <name evidence="2" type="ORF">ABB37_07353</name>
</gene>
<feature type="compositionally biased region" description="Low complexity" evidence="1">
    <location>
        <begin position="1615"/>
        <end position="1627"/>
    </location>
</feature>
<feature type="compositionally biased region" description="Low complexity" evidence="1">
    <location>
        <begin position="835"/>
        <end position="852"/>
    </location>
</feature>
<dbReference type="RefSeq" id="XP_015655435.1">
    <property type="nucleotide sequence ID" value="XM_015805958.1"/>
</dbReference>
<feature type="region of interest" description="Disordered" evidence="1">
    <location>
        <begin position="1128"/>
        <end position="1149"/>
    </location>
</feature>
<feature type="compositionally biased region" description="Basic and acidic residues" evidence="1">
    <location>
        <begin position="1274"/>
        <end position="1287"/>
    </location>
</feature>
<organism evidence="2 3">
    <name type="scientific">Leptomonas pyrrhocoris</name>
    <name type="common">Firebug parasite</name>
    <dbReference type="NCBI Taxonomy" id="157538"/>
    <lineage>
        <taxon>Eukaryota</taxon>
        <taxon>Discoba</taxon>
        <taxon>Euglenozoa</taxon>
        <taxon>Kinetoplastea</taxon>
        <taxon>Metakinetoplastina</taxon>
        <taxon>Trypanosomatida</taxon>
        <taxon>Trypanosomatidae</taxon>
        <taxon>Leishmaniinae</taxon>
        <taxon>Leptomonas</taxon>
    </lineage>
</organism>
<sequence length="1794" mass="187980">MSPLVRRWLWQRAAALPGERSSLLVEWLSLELAESAADHVRGKRMPVADALNTAQAVLAPHGGHSSTASRDAPSRDAPMKVEVKGEENEDENVVLFTSEARAPVSKEDPVMSADLQGHGEERDRTFTRTVSPEDDGVSSGTITGASTKPFACEDAPAAPLPSSSSFSVSSPETRVPAQRILRLGIVAPVPAMANDSVDVPLPSVPVTPVLFDKGRVVMETRNNRSSSSSSRGDARHLRISLLRPTAAPTSTAADGDEGETVEVTGKTGKLCGAVREEGAPAVVAAKTEAEAKEGCAIQVVATPPDTYTTEEEKAATNAEMEGRVRQARWRRIAPFVFYAPRGSSTEGSVRTVLTALGFTEGTSPSSPRTHDKDAVDATSASTSYSPLVPSRRTPAYAVGGAEGPRTGSPSSSTEGRKVIPPRCPLGRLPPLVAAYAWVREAALRTVWVSHIAGACTTPSTAPSPFPCVAFADGRVSAALADLLCVPLSVTTRARSNTDGAPKAAPHCFRLPAAFERNLHAYLCYPLAGVTAAHLAEPATAPPDREVGEDVSRPPLLTVQDWQAYLDFRYGVPARRRRGTPARVGTSATTKDVEGGTRQALSHGAEISPLDEPVKRPRQRTAPAPAFAKPPLLTFSAAATVAAGYAARISPMYSAVMDVAAALVFTELRRACVLAVDERTRGVKVDATVRTDADGAEELRSVANINNRDRKTAGVAQSSYPSTASAVEAFANEEGKQRSRDHSELPLEIRATAVSTAAPAAATVPPLRAYTTASTISPEQAMQLVLEDEIEDDASLCCYAHQNMCGLCAPSVSVPKAPPSHSCPCGAAWPTDKPQSAPGHSSSSSGSGAATGANVDTTSMDRSSAAVAAATAPDVQTPSAAYAANLWLGVVAVLSAGESGVAQHLRSVLLPPTCLPSSPQLSVEALAITTAVAADAASAVGSVRPSAASLAPFTMPTLFRSTLEDLYKEEAALRARPAPPLCLPLGCYPEELKRQQERVDANKAAMLESSVAAVAAIALRHPRLLLRQTHLLWRLSCASLASPTAREGKAISQGRTSAAAADGDDADDSQNDCNDNDQHVWRGEFASRVSSFVECVQLASCAGLPAPLATSLVPAEPQRWAARKARTVAMAPTAGETSLPEKERETQAQRTSLLTRAAGAITAAAKSPAATAAVATSTEVTMKAHGDTSLSPPTQDHTTSTVATATPPPPASRPRLHLRLLSVASPVSRTSSDSVTAGVDTAPSPKCERSPCPAVRESERSRASARKDHGKRTRMKDVANPHSNDADVHPPTPAADAAVTALPPLDGLADLQVRWVLPTGSTANTASAAAASFSASSSSPSLPAMSLITLVSDVLWGTLQHMGTYEAKEWTPGKPLPSTAAAAVTATGSVTHLVLSKGGVDVKDARGGTSAPAFVRPPRRTLMLRLSPAYAELQRVWQALRPLSFLIERGTSDTRASAVIADHLRLSHGVRLREGPALDVVLPLAPVASPSALQSDRVQPQHRRKSSCSPSSSLSAASVVSPSDPTKNAVRAAKLGLTAPSHADVRHYASLAASLRGVLCVSLGYAVYALLHRTWELWTSATKDQCEGSGDAAAASVAPSRCPRTTPTDAIGPRIAASSTARSSSNDTTTTSVVDRWTWLAAQLQTLHDEILQPLNRICTVYIDEPVSPSQHDDDGDADAESGDAGVSCTSTGPRQPRVTTAAWLLYKPFAHRLFPSLICAFDAALAPPAAEDDVKDDDELDGAPLNRPSSRADVANTQREVRTAWVRVCASLQQAGVALPGRAPPLRGKTKARE</sequence>
<name>A0A0M9FVY2_LEPPY</name>
<reference evidence="2 3" key="1">
    <citation type="submission" date="2015-07" db="EMBL/GenBank/DDBJ databases">
        <title>High-quality genome of monoxenous trypanosomatid Leptomonas pyrrhocoris.</title>
        <authorList>
            <person name="Flegontov P."/>
            <person name="Butenko A."/>
            <person name="Firsov S."/>
            <person name="Vlcek C."/>
            <person name="Logacheva M.D."/>
            <person name="Field M."/>
            <person name="Filatov D."/>
            <person name="Flegontova O."/>
            <person name="Gerasimov E."/>
            <person name="Jackson A.P."/>
            <person name="Kelly S."/>
            <person name="Opperdoes F."/>
            <person name="O'Reilly A."/>
            <person name="Votypka J."/>
            <person name="Yurchenko V."/>
            <person name="Lukes J."/>
        </authorList>
    </citation>
    <scope>NUCLEOTIDE SEQUENCE [LARGE SCALE GENOMIC DNA]</scope>
    <source>
        <strain evidence="2">H10</strain>
    </source>
</reference>
<accession>A0A0M9FVY2</accession>